<evidence type="ECO:0000313" key="5">
    <source>
        <dbReference type="Proteomes" id="UP001500954"/>
    </source>
</evidence>
<dbReference type="Gene3D" id="3.40.50.2300">
    <property type="match status" value="1"/>
</dbReference>
<dbReference type="PANTHER" id="PTHR37299:SF1">
    <property type="entry name" value="STAGE 0 SPORULATION PROTEIN A HOMOLOG"/>
    <property type="match status" value="1"/>
</dbReference>
<evidence type="ECO:0000259" key="3">
    <source>
        <dbReference type="PROSITE" id="PS50930"/>
    </source>
</evidence>
<dbReference type="RefSeq" id="WP_345006436.1">
    <property type="nucleotide sequence ID" value="NZ_BAABCY010000066.1"/>
</dbReference>
<organism evidence="4 5">
    <name type="scientific">Snuella lapsa</name>
    <dbReference type="NCBI Taxonomy" id="870481"/>
    <lineage>
        <taxon>Bacteria</taxon>
        <taxon>Pseudomonadati</taxon>
        <taxon>Bacteroidota</taxon>
        <taxon>Flavobacteriia</taxon>
        <taxon>Flavobacteriales</taxon>
        <taxon>Flavobacteriaceae</taxon>
        <taxon>Snuella</taxon>
    </lineage>
</organism>
<dbReference type="PROSITE" id="PS50930">
    <property type="entry name" value="HTH_LYTTR"/>
    <property type="match status" value="1"/>
</dbReference>
<feature type="modified residue" description="4-aspartylphosphate" evidence="1">
    <location>
        <position position="58"/>
    </location>
</feature>
<evidence type="ECO:0000259" key="2">
    <source>
        <dbReference type="PROSITE" id="PS50110"/>
    </source>
</evidence>
<dbReference type="PANTHER" id="PTHR37299">
    <property type="entry name" value="TRANSCRIPTIONAL REGULATOR-RELATED"/>
    <property type="match status" value="1"/>
</dbReference>
<dbReference type="SMART" id="SM00850">
    <property type="entry name" value="LytTR"/>
    <property type="match status" value="1"/>
</dbReference>
<proteinExistence type="predicted"/>
<name>A0ABP6Y254_9FLAO</name>
<keyword evidence="4" id="KW-0238">DNA-binding</keyword>
<dbReference type="SMART" id="SM00448">
    <property type="entry name" value="REC"/>
    <property type="match status" value="1"/>
</dbReference>
<evidence type="ECO:0000313" key="4">
    <source>
        <dbReference type="EMBL" id="GAA3574192.1"/>
    </source>
</evidence>
<dbReference type="PROSITE" id="PS50110">
    <property type="entry name" value="RESPONSE_REGULATORY"/>
    <property type="match status" value="1"/>
</dbReference>
<dbReference type="InterPro" id="IPR011006">
    <property type="entry name" value="CheY-like_superfamily"/>
</dbReference>
<accession>A0ABP6Y254</accession>
<keyword evidence="5" id="KW-1185">Reference proteome</keyword>
<evidence type="ECO:0000256" key="1">
    <source>
        <dbReference type="PROSITE-ProRule" id="PRU00169"/>
    </source>
</evidence>
<dbReference type="InterPro" id="IPR007492">
    <property type="entry name" value="LytTR_DNA-bd_dom"/>
</dbReference>
<dbReference type="SUPFAM" id="SSF52172">
    <property type="entry name" value="CheY-like"/>
    <property type="match status" value="1"/>
</dbReference>
<keyword evidence="1" id="KW-0597">Phosphoprotein</keyword>
<protein>
    <submittedName>
        <fullName evidence="4">LytTR family DNA-binding domain-containing protein</fullName>
    </submittedName>
</protein>
<feature type="domain" description="HTH LytTR-type" evidence="3">
    <location>
        <begin position="158"/>
        <end position="262"/>
    </location>
</feature>
<dbReference type="GO" id="GO:0003677">
    <property type="term" value="F:DNA binding"/>
    <property type="evidence" value="ECO:0007669"/>
    <property type="project" value="UniProtKB-KW"/>
</dbReference>
<dbReference type="Proteomes" id="UP001500954">
    <property type="component" value="Unassembled WGS sequence"/>
</dbReference>
<sequence>MTKNKISAIIADDEPLARKRIANLIEEIDDLVLIKECASGEEAIKAITQFQPHLVFLDIQMTDMTGFDVLKNLDPKIKKPQVIFISAFDEFALKAFEFFAFDYLLKPFKDERFFRSVNKIKELYGTNKTSNIDSKLDQLIHYIENPKGDFSGISHNKLPIKTNNKVTFVKKEDIKYILASGYYAEIYTDKKKYLLRDSLSALMHQFEDYNFIRIHRSTIINIDFIQEVLYSSHGEIDIKMNDSKLFRVSKSHKKEFQNKVGL</sequence>
<dbReference type="Pfam" id="PF04397">
    <property type="entry name" value="LytTR"/>
    <property type="match status" value="1"/>
</dbReference>
<dbReference type="Pfam" id="PF00072">
    <property type="entry name" value="Response_reg"/>
    <property type="match status" value="1"/>
</dbReference>
<gene>
    <name evidence="4" type="ORF">GCM10022395_24160</name>
</gene>
<dbReference type="InterPro" id="IPR046947">
    <property type="entry name" value="LytR-like"/>
</dbReference>
<comment type="caution">
    <text evidence="4">The sequence shown here is derived from an EMBL/GenBank/DDBJ whole genome shotgun (WGS) entry which is preliminary data.</text>
</comment>
<dbReference type="InterPro" id="IPR001789">
    <property type="entry name" value="Sig_transdc_resp-reg_receiver"/>
</dbReference>
<feature type="domain" description="Response regulatory" evidence="2">
    <location>
        <begin position="7"/>
        <end position="121"/>
    </location>
</feature>
<dbReference type="Gene3D" id="2.40.50.1020">
    <property type="entry name" value="LytTr DNA-binding domain"/>
    <property type="match status" value="1"/>
</dbReference>
<dbReference type="EMBL" id="BAABCY010000066">
    <property type="protein sequence ID" value="GAA3574192.1"/>
    <property type="molecule type" value="Genomic_DNA"/>
</dbReference>
<reference evidence="5" key="1">
    <citation type="journal article" date="2019" name="Int. J. Syst. Evol. Microbiol.">
        <title>The Global Catalogue of Microorganisms (GCM) 10K type strain sequencing project: providing services to taxonomists for standard genome sequencing and annotation.</title>
        <authorList>
            <consortium name="The Broad Institute Genomics Platform"/>
            <consortium name="The Broad Institute Genome Sequencing Center for Infectious Disease"/>
            <person name="Wu L."/>
            <person name="Ma J."/>
        </authorList>
    </citation>
    <scope>NUCLEOTIDE SEQUENCE [LARGE SCALE GENOMIC DNA]</scope>
    <source>
        <strain evidence="5">JCM 17111</strain>
    </source>
</reference>